<dbReference type="InterPro" id="IPR000847">
    <property type="entry name" value="LysR_HTH_N"/>
</dbReference>
<dbReference type="Gene3D" id="3.40.190.290">
    <property type="match status" value="1"/>
</dbReference>
<dbReference type="InterPro" id="IPR036388">
    <property type="entry name" value="WH-like_DNA-bd_sf"/>
</dbReference>
<dbReference type="Gene3D" id="1.10.10.10">
    <property type="entry name" value="Winged helix-like DNA-binding domain superfamily/Winged helix DNA-binding domain"/>
    <property type="match status" value="1"/>
</dbReference>
<dbReference type="AlphaFoldDB" id="A0A7D6A1I8"/>
<dbReference type="PROSITE" id="PS50931">
    <property type="entry name" value="HTH_LYSR"/>
    <property type="match status" value="1"/>
</dbReference>
<dbReference type="EMBL" id="CP059052">
    <property type="protein sequence ID" value="QLJ13702.1"/>
    <property type="molecule type" value="Genomic_DNA"/>
</dbReference>
<dbReference type="Pfam" id="PF03466">
    <property type="entry name" value="LysR_substrate"/>
    <property type="match status" value="1"/>
</dbReference>
<evidence type="ECO:0000256" key="3">
    <source>
        <dbReference type="ARBA" id="ARBA00023125"/>
    </source>
</evidence>
<dbReference type="GO" id="GO:0003677">
    <property type="term" value="F:DNA binding"/>
    <property type="evidence" value="ECO:0007669"/>
    <property type="project" value="UniProtKB-KW"/>
</dbReference>
<dbReference type="InterPro" id="IPR005119">
    <property type="entry name" value="LysR_subst-bd"/>
</dbReference>
<evidence type="ECO:0000256" key="1">
    <source>
        <dbReference type="ARBA" id="ARBA00009437"/>
    </source>
</evidence>
<keyword evidence="3" id="KW-0238">DNA-binding</keyword>
<dbReference type="InterPro" id="IPR058163">
    <property type="entry name" value="LysR-type_TF_proteobact-type"/>
</dbReference>
<dbReference type="Proteomes" id="UP000510934">
    <property type="component" value="Chromosome"/>
</dbReference>
<feature type="domain" description="HTH lysR-type" evidence="5">
    <location>
        <begin position="12"/>
        <end position="63"/>
    </location>
</feature>
<evidence type="ECO:0000313" key="7">
    <source>
        <dbReference type="Proteomes" id="UP000510934"/>
    </source>
</evidence>
<evidence type="ECO:0000256" key="4">
    <source>
        <dbReference type="ARBA" id="ARBA00023163"/>
    </source>
</evidence>
<name>A0A7D6A1I8_PSEPU</name>
<evidence type="ECO:0000256" key="2">
    <source>
        <dbReference type="ARBA" id="ARBA00023015"/>
    </source>
</evidence>
<organism evidence="6 7">
    <name type="scientific">Pseudomonas putida</name>
    <name type="common">Arthrobacter siderocapsulatus</name>
    <dbReference type="NCBI Taxonomy" id="303"/>
    <lineage>
        <taxon>Bacteria</taxon>
        <taxon>Pseudomonadati</taxon>
        <taxon>Pseudomonadota</taxon>
        <taxon>Gammaproteobacteria</taxon>
        <taxon>Pseudomonadales</taxon>
        <taxon>Pseudomonadaceae</taxon>
        <taxon>Pseudomonas</taxon>
    </lineage>
</organism>
<dbReference type="PANTHER" id="PTHR30537:SF5">
    <property type="entry name" value="HTH-TYPE TRANSCRIPTIONAL ACTIVATOR TTDR-RELATED"/>
    <property type="match status" value="1"/>
</dbReference>
<proteinExistence type="inferred from homology"/>
<dbReference type="SUPFAM" id="SSF53850">
    <property type="entry name" value="Periplasmic binding protein-like II"/>
    <property type="match status" value="1"/>
</dbReference>
<comment type="similarity">
    <text evidence="1">Belongs to the LysR transcriptional regulatory family.</text>
</comment>
<dbReference type="SUPFAM" id="SSF46785">
    <property type="entry name" value="Winged helix' DNA-binding domain"/>
    <property type="match status" value="1"/>
</dbReference>
<dbReference type="InterPro" id="IPR036390">
    <property type="entry name" value="WH_DNA-bd_sf"/>
</dbReference>
<dbReference type="PANTHER" id="PTHR30537">
    <property type="entry name" value="HTH-TYPE TRANSCRIPTIONAL REGULATOR"/>
    <property type="match status" value="1"/>
</dbReference>
<accession>A0A7D6A1I8</accession>
<keyword evidence="4" id="KW-0804">Transcription</keyword>
<keyword evidence="2" id="KW-0805">Transcription regulation</keyword>
<sequence length="307" mass="33535">MARRFGHLGDVEALLEVVERGSLSAAAVALATTPSVVSRAISRLELHLGVQLLRRNTRRLSLTDSGLEYVEQARAAFQQIASAEQALSGHGEVQGRVRLSAPTTYGHHRLPAMLAAFALRYPKVQVELNITNRNVDLVAEGYDLAIRLGDLPDSSLVARRLEEARLCLVAAPAYLARAGRPQSLAELAGHNCLPFIMPSNGRPGVWQFRQGEEELLFVPQGNPMVADDVLGCISLAEQGVGICQTYEFIVAERLQRGRLVRLLEDYEGARRPFSVIYPPHRQLSGASRALIDSLMTTGRKAALDPSI</sequence>
<dbReference type="RefSeq" id="WP_180688851.1">
    <property type="nucleotide sequence ID" value="NZ_CP059052.1"/>
</dbReference>
<evidence type="ECO:0000313" key="6">
    <source>
        <dbReference type="EMBL" id="QLJ13702.1"/>
    </source>
</evidence>
<evidence type="ECO:0000259" key="5">
    <source>
        <dbReference type="PROSITE" id="PS50931"/>
    </source>
</evidence>
<dbReference type="GO" id="GO:0003700">
    <property type="term" value="F:DNA-binding transcription factor activity"/>
    <property type="evidence" value="ECO:0007669"/>
    <property type="project" value="InterPro"/>
</dbReference>
<gene>
    <name evidence="6" type="ORF">H0H12_25240</name>
</gene>
<dbReference type="FunFam" id="1.10.10.10:FF:000001">
    <property type="entry name" value="LysR family transcriptional regulator"/>
    <property type="match status" value="1"/>
</dbReference>
<protein>
    <submittedName>
        <fullName evidence="6">LysR family transcriptional regulator</fullName>
    </submittedName>
</protein>
<dbReference type="Pfam" id="PF00126">
    <property type="entry name" value="HTH_1"/>
    <property type="match status" value="1"/>
</dbReference>
<dbReference type="CDD" id="cd08422">
    <property type="entry name" value="PBP2_CrgA_like"/>
    <property type="match status" value="1"/>
</dbReference>
<reference evidence="6 7" key="1">
    <citation type="journal article" date="2009" name="Mikrobiologiia">
        <title>[Phenanthren biodegradation and interaction of Pseudomonas putida BS3701 and Burkholderia sp.BS3702 in plant rhizosphere].</title>
        <authorList>
            <person name="Ovchinnikova A.A."/>
            <person name="Vetrova A.A."/>
            <person name="Filonov A.E."/>
            <person name="Boronin A.M."/>
        </authorList>
    </citation>
    <scope>NUCLEOTIDE SEQUENCE [LARGE SCALE GENOMIC DNA]</scope>
    <source>
        <strain evidence="6 7">BS3701</strain>
    </source>
</reference>